<sequence>MKRMGLLFCLLILASCSVKSSKEVAADLWAGWEKAEIQMQSEYPDAVPLILVHGWNGGEFTWPDPEQLIEMEKKMGRDIYLFTYRTGIFANRYPPLEVLEEQLDRYIEAYKQVDIIAHSMGGLLVRHYLSHHAVSNIRRVVFLATPHFGTNAAQVLVKLGSIGSEGNIQATEIQPGSDFLWQLNSLAGSELDGVDVLNVYAEDVSLLKSDFVVSTVSSYLPWAHNVTVPGRHDTLAKHLIEFDLITDFVQNGVQPSAVAVAPVRRDAWLRFKVSGEAAKLAENTFHAFTDKGIPTKNYDLCCKLRSGLYSQAGMKTVVIEKLEPGISYEFAPYRGATPLKITSDELLQSALPVVIKEIQVTAAEEPAAIVEPETQPAGML</sequence>
<feature type="chain" id="PRO_5012499156" evidence="1">
    <location>
        <begin position="26"/>
        <end position="380"/>
    </location>
</feature>
<feature type="domain" description="AB hydrolase-1" evidence="2">
    <location>
        <begin position="48"/>
        <end position="154"/>
    </location>
</feature>
<proteinExistence type="predicted"/>
<dbReference type="Gene3D" id="3.40.50.1820">
    <property type="entry name" value="alpha/beta hydrolase"/>
    <property type="match status" value="1"/>
</dbReference>
<dbReference type="AlphaFoldDB" id="A0A1L8CR22"/>
<dbReference type="GO" id="GO:0016787">
    <property type="term" value="F:hydrolase activity"/>
    <property type="evidence" value="ECO:0007669"/>
    <property type="project" value="UniProtKB-KW"/>
</dbReference>
<evidence type="ECO:0000256" key="1">
    <source>
        <dbReference type="SAM" id="SignalP"/>
    </source>
</evidence>
<dbReference type="Pfam" id="PF00561">
    <property type="entry name" value="Abhydrolase_1"/>
    <property type="match status" value="1"/>
</dbReference>
<dbReference type="EMBL" id="BDFD01000029">
    <property type="protein sequence ID" value="GAV21375.1"/>
    <property type="molecule type" value="Genomic_DNA"/>
</dbReference>
<dbReference type="InterPro" id="IPR029058">
    <property type="entry name" value="AB_hydrolase_fold"/>
</dbReference>
<feature type="signal peptide" evidence="1">
    <location>
        <begin position="1"/>
        <end position="25"/>
    </location>
</feature>
<accession>A0A1L8CR22</accession>
<organism evidence="3 4">
    <name type="scientific">Mariprofundus micogutta</name>
    <dbReference type="NCBI Taxonomy" id="1921010"/>
    <lineage>
        <taxon>Bacteria</taxon>
        <taxon>Pseudomonadati</taxon>
        <taxon>Pseudomonadota</taxon>
        <taxon>Candidatius Mariprofundia</taxon>
        <taxon>Mariprofundales</taxon>
        <taxon>Mariprofundaceae</taxon>
        <taxon>Mariprofundus</taxon>
    </lineage>
</organism>
<reference evidence="3 4" key="1">
    <citation type="journal article" date="2017" name="Arch. Microbiol.">
        <title>Mariprofundus micogutta sp. nov., a novel iron-oxidizing zetaproteobacterium isolated from a deep-sea hydrothermal field at the Bayonnaise knoll of the Izu-Ogasawara arc, and a description of Mariprofundales ord. nov. and Zetaproteobacteria classis nov.</title>
        <authorList>
            <person name="Makita H."/>
            <person name="Tanaka E."/>
            <person name="Mitsunobu S."/>
            <person name="Miyazaki M."/>
            <person name="Nunoura T."/>
            <person name="Uematsu K."/>
            <person name="Takaki Y."/>
            <person name="Nishi S."/>
            <person name="Shimamura S."/>
            <person name="Takai K."/>
        </authorList>
    </citation>
    <scope>NUCLEOTIDE SEQUENCE [LARGE SCALE GENOMIC DNA]</scope>
    <source>
        <strain evidence="3 4">ET2</strain>
    </source>
</reference>
<protein>
    <submittedName>
        <fullName evidence="3">Alpha/beta hydrolase family protein</fullName>
    </submittedName>
</protein>
<evidence type="ECO:0000259" key="2">
    <source>
        <dbReference type="Pfam" id="PF00561"/>
    </source>
</evidence>
<dbReference type="PANTHER" id="PTHR37946">
    <property type="entry name" value="SLL1969 PROTEIN"/>
    <property type="match status" value="1"/>
</dbReference>
<dbReference type="SUPFAM" id="SSF53474">
    <property type="entry name" value="alpha/beta-Hydrolases"/>
    <property type="match status" value="1"/>
</dbReference>
<evidence type="ECO:0000313" key="4">
    <source>
        <dbReference type="Proteomes" id="UP000231632"/>
    </source>
</evidence>
<name>A0A1L8CR22_9PROT</name>
<dbReference type="Proteomes" id="UP000231632">
    <property type="component" value="Unassembled WGS sequence"/>
</dbReference>
<keyword evidence="3" id="KW-0378">Hydrolase</keyword>
<evidence type="ECO:0000313" key="3">
    <source>
        <dbReference type="EMBL" id="GAV21375.1"/>
    </source>
</evidence>
<comment type="caution">
    <text evidence="3">The sequence shown here is derived from an EMBL/GenBank/DDBJ whole genome shotgun (WGS) entry which is preliminary data.</text>
</comment>
<keyword evidence="1" id="KW-0732">Signal</keyword>
<gene>
    <name evidence="3" type="ORF">MMIC_P2359</name>
</gene>
<dbReference type="PANTHER" id="PTHR37946:SF1">
    <property type="entry name" value="SLL1969 PROTEIN"/>
    <property type="match status" value="1"/>
</dbReference>
<dbReference type="InterPro" id="IPR000073">
    <property type="entry name" value="AB_hydrolase_1"/>
</dbReference>
<dbReference type="PROSITE" id="PS51257">
    <property type="entry name" value="PROKAR_LIPOPROTEIN"/>
    <property type="match status" value="1"/>
</dbReference>
<keyword evidence="4" id="KW-1185">Reference proteome</keyword>